<feature type="domain" description="S-adenosylmethionine-dependent methyltransferase" evidence="7">
    <location>
        <begin position="177"/>
        <end position="344"/>
    </location>
</feature>
<comment type="caution">
    <text evidence="9">The sequence shown here is derived from an EMBL/GenBank/DDBJ whole genome shotgun (WGS) entry which is preliminary data.</text>
</comment>
<dbReference type="PANTHER" id="PTHR42873:SF1">
    <property type="entry name" value="S-ADENOSYLMETHIONINE-DEPENDENT METHYLTRANSFERASE DOMAIN-CONTAINING PROTEIN"/>
    <property type="match status" value="1"/>
</dbReference>
<feature type="domain" description="RlmI-like PUA" evidence="8">
    <location>
        <begin position="4"/>
        <end position="67"/>
    </location>
</feature>
<accession>A0A9D1PZP7</accession>
<dbReference type="InterPro" id="IPR029063">
    <property type="entry name" value="SAM-dependent_MTases_sf"/>
</dbReference>
<dbReference type="SUPFAM" id="SSF88697">
    <property type="entry name" value="PUA domain-like"/>
    <property type="match status" value="1"/>
</dbReference>
<reference evidence="9" key="1">
    <citation type="journal article" date="2021" name="PeerJ">
        <title>Extensive microbial diversity within the chicken gut microbiome revealed by metagenomics and culture.</title>
        <authorList>
            <person name="Gilroy R."/>
            <person name="Ravi A."/>
            <person name="Getino M."/>
            <person name="Pursley I."/>
            <person name="Horton D.L."/>
            <person name="Alikhan N.F."/>
            <person name="Baker D."/>
            <person name="Gharbi K."/>
            <person name="Hall N."/>
            <person name="Watson M."/>
            <person name="Adriaenssens E.M."/>
            <person name="Foster-Nyarko E."/>
            <person name="Jarju S."/>
            <person name="Secka A."/>
            <person name="Antonio M."/>
            <person name="Oren A."/>
            <person name="Chaudhuri R.R."/>
            <person name="La Ragione R."/>
            <person name="Hildebrand F."/>
            <person name="Pallen M.J."/>
        </authorList>
    </citation>
    <scope>NUCLEOTIDE SEQUENCE</scope>
    <source>
        <strain evidence="9">ChiHecec2B26-446</strain>
    </source>
</reference>
<evidence type="ECO:0000256" key="1">
    <source>
        <dbReference type="ARBA" id="ARBA00004496"/>
    </source>
</evidence>
<dbReference type="InterPro" id="IPR036974">
    <property type="entry name" value="PUA_sf"/>
</dbReference>
<evidence type="ECO:0000256" key="2">
    <source>
        <dbReference type="ARBA" id="ARBA00022490"/>
    </source>
</evidence>
<dbReference type="GO" id="GO:0003723">
    <property type="term" value="F:RNA binding"/>
    <property type="evidence" value="ECO:0007669"/>
    <property type="project" value="InterPro"/>
</dbReference>
<dbReference type="CDD" id="cd11572">
    <property type="entry name" value="RlmI_M_like"/>
    <property type="match status" value="1"/>
</dbReference>
<dbReference type="Gene3D" id="2.30.130.10">
    <property type="entry name" value="PUA domain"/>
    <property type="match status" value="1"/>
</dbReference>
<dbReference type="InterPro" id="IPR041532">
    <property type="entry name" value="RlmI-like_PUA"/>
</dbReference>
<dbReference type="InterPro" id="IPR019614">
    <property type="entry name" value="SAM-dep_methyl-trfase"/>
</dbReference>
<evidence type="ECO:0000256" key="5">
    <source>
        <dbReference type="ARBA" id="ARBA00022691"/>
    </source>
</evidence>
<dbReference type="Proteomes" id="UP000886752">
    <property type="component" value="Unassembled WGS sequence"/>
</dbReference>
<evidence type="ECO:0000313" key="9">
    <source>
        <dbReference type="EMBL" id="HIW01679.1"/>
    </source>
</evidence>
<dbReference type="GO" id="GO:0008168">
    <property type="term" value="F:methyltransferase activity"/>
    <property type="evidence" value="ECO:0007669"/>
    <property type="project" value="UniProtKB-KW"/>
</dbReference>
<keyword evidence="5" id="KW-0949">S-adenosyl-L-methionine</keyword>
<evidence type="ECO:0000313" key="10">
    <source>
        <dbReference type="Proteomes" id="UP000886752"/>
    </source>
</evidence>
<evidence type="ECO:0000256" key="6">
    <source>
        <dbReference type="ARBA" id="ARBA00038091"/>
    </source>
</evidence>
<dbReference type="AlphaFoldDB" id="A0A9D1PZP7"/>
<dbReference type="Pfam" id="PF10672">
    <property type="entry name" value="Methyltrans_SAM"/>
    <property type="match status" value="1"/>
</dbReference>
<dbReference type="Pfam" id="PF17785">
    <property type="entry name" value="PUA_3"/>
    <property type="match status" value="1"/>
</dbReference>
<dbReference type="InterPro" id="IPR015947">
    <property type="entry name" value="PUA-like_sf"/>
</dbReference>
<evidence type="ECO:0000256" key="3">
    <source>
        <dbReference type="ARBA" id="ARBA00022603"/>
    </source>
</evidence>
<reference evidence="9" key="2">
    <citation type="submission" date="2021-04" db="EMBL/GenBank/DDBJ databases">
        <authorList>
            <person name="Gilroy R."/>
        </authorList>
    </citation>
    <scope>NUCLEOTIDE SEQUENCE</scope>
    <source>
        <strain evidence="9">ChiHecec2B26-446</strain>
    </source>
</reference>
<dbReference type="GO" id="GO:0032259">
    <property type="term" value="P:methylation"/>
    <property type="evidence" value="ECO:0007669"/>
    <property type="project" value="UniProtKB-KW"/>
</dbReference>
<keyword evidence="2" id="KW-0963">Cytoplasm</keyword>
<organism evidence="9 10">
    <name type="scientific">Candidatus Desulfovibrio intestinipullorum</name>
    <dbReference type="NCBI Taxonomy" id="2838536"/>
    <lineage>
        <taxon>Bacteria</taxon>
        <taxon>Pseudomonadati</taxon>
        <taxon>Thermodesulfobacteriota</taxon>
        <taxon>Desulfovibrionia</taxon>
        <taxon>Desulfovibrionales</taxon>
        <taxon>Desulfovibrionaceae</taxon>
        <taxon>Desulfovibrio</taxon>
    </lineage>
</organism>
<sequence>MQTLKLKRGEDRRLKAGHLWIFSNEVDTRATDFKNLVPGEEVLVRDCQGHVLGCATVNPHSLICARIHARSARPLDEELLSERLEQALSLRSALFAEPYYRLVYGEGDALPGLVIDRFGSHLTVQITTLAMEQRKEALRSVLHRLIRPESILWDNTVASRTLEGLALGTECEGPVPDSLDVPENDCVCTVPLLEGQKTGWFYDQRPNRRLMERLARGRDVLDAFSYVGGFGVVAGHAGAASVTFADASARALGYARDNLARNAPQTACTVLEGDAFDTLRRLHDEGRRFFVVSIDPPAFIKRRKDYKEGLVAYRRINALACSLVEDGGYLLTSSCSQALHVDDLRGCVAHACARQGLHPRLLHTGWQGPDHPIHCAMPETAYLKCLLVQISRQPQPNTRPAQAANV</sequence>
<comment type="subcellular location">
    <subcellularLocation>
        <location evidence="1">Cytoplasm</location>
    </subcellularLocation>
</comment>
<keyword evidence="4" id="KW-0808">Transferase</keyword>
<evidence type="ECO:0000259" key="7">
    <source>
        <dbReference type="Pfam" id="PF10672"/>
    </source>
</evidence>
<protein>
    <submittedName>
        <fullName evidence="9">Class I SAM-dependent rRNA methyltransferase</fullName>
    </submittedName>
</protein>
<proteinExistence type="inferred from homology"/>
<dbReference type="EMBL" id="DXHV01000086">
    <property type="protein sequence ID" value="HIW01679.1"/>
    <property type="molecule type" value="Genomic_DNA"/>
</dbReference>
<dbReference type="Gene3D" id="3.40.50.150">
    <property type="entry name" value="Vaccinia Virus protein VP39"/>
    <property type="match status" value="1"/>
</dbReference>
<dbReference type="CDD" id="cd02440">
    <property type="entry name" value="AdoMet_MTases"/>
    <property type="match status" value="1"/>
</dbReference>
<comment type="similarity">
    <text evidence="6">Belongs to the methyltransferase superfamily. RlmI family.</text>
</comment>
<gene>
    <name evidence="9" type="ORF">H9894_10920</name>
</gene>
<dbReference type="PROSITE" id="PS50890">
    <property type="entry name" value="PUA"/>
    <property type="match status" value="1"/>
</dbReference>
<dbReference type="SUPFAM" id="SSF53335">
    <property type="entry name" value="S-adenosyl-L-methionine-dependent methyltransferases"/>
    <property type="match status" value="1"/>
</dbReference>
<dbReference type="Gene3D" id="3.30.750.80">
    <property type="entry name" value="RNA methyltransferase domain (HRMD) like"/>
    <property type="match status" value="1"/>
</dbReference>
<keyword evidence="3 9" id="KW-0489">Methyltransferase</keyword>
<dbReference type="GO" id="GO:0005737">
    <property type="term" value="C:cytoplasm"/>
    <property type="evidence" value="ECO:0007669"/>
    <property type="project" value="UniProtKB-SubCell"/>
</dbReference>
<name>A0A9D1PZP7_9BACT</name>
<dbReference type="CDD" id="cd21153">
    <property type="entry name" value="PUA_RlmI"/>
    <property type="match status" value="1"/>
</dbReference>
<evidence type="ECO:0000259" key="8">
    <source>
        <dbReference type="Pfam" id="PF17785"/>
    </source>
</evidence>
<dbReference type="PANTHER" id="PTHR42873">
    <property type="entry name" value="RIBOSOMAL RNA LARGE SUBUNIT METHYLTRANSFERASE"/>
    <property type="match status" value="1"/>
</dbReference>
<evidence type="ECO:0000256" key="4">
    <source>
        <dbReference type="ARBA" id="ARBA00022679"/>
    </source>
</evidence>